<evidence type="ECO:0000256" key="6">
    <source>
        <dbReference type="PIRSR" id="PIRSR606285-1"/>
    </source>
</evidence>
<evidence type="ECO:0000256" key="2">
    <source>
        <dbReference type="ARBA" id="ARBA00017647"/>
    </source>
</evidence>
<dbReference type="SUPFAM" id="SSF69572">
    <property type="entry name" value="Activating enzymes of the ubiquitin-like proteins"/>
    <property type="match status" value="1"/>
</dbReference>
<dbReference type="Proteomes" id="UP000029981">
    <property type="component" value="Chromosome 6"/>
</dbReference>
<dbReference type="GO" id="GO:0032446">
    <property type="term" value="P:protein modification by small protein conjugation"/>
    <property type="evidence" value="ECO:0000318"/>
    <property type="project" value="GO_Central"/>
</dbReference>
<evidence type="ECO:0000256" key="5">
    <source>
        <dbReference type="ARBA" id="ARBA00023006"/>
    </source>
</evidence>
<dbReference type="GO" id="GO:0015031">
    <property type="term" value="P:protein transport"/>
    <property type="evidence" value="ECO:0007669"/>
    <property type="project" value="UniProtKB-UniRule"/>
</dbReference>
<dbReference type="GO" id="GO:0019779">
    <property type="term" value="F:Atg8 activating enzyme activity"/>
    <property type="evidence" value="ECO:0000318"/>
    <property type="project" value="GO_Central"/>
</dbReference>
<evidence type="ECO:0000256" key="7">
    <source>
        <dbReference type="RuleBase" id="RU366022"/>
    </source>
</evidence>
<dbReference type="InterPro" id="IPR042523">
    <property type="entry name" value="Atg7_N_2"/>
</dbReference>
<accession>A0A0A0KNJ9</accession>
<dbReference type="STRING" id="3659.A0A0A0KNJ9"/>
<comment type="function">
    <text evidence="7">E1-like activating enzyme involved in the 2 ubiquitin-like systems required for autophagy.</text>
</comment>
<dbReference type="Gene3D" id="3.40.50.720">
    <property type="entry name" value="NAD(P)-binding Rossmann-like Domain"/>
    <property type="match status" value="1"/>
</dbReference>
<feature type="domain" description="Ubiquitin-like modifier-activating enzyme Atg7 N-terminal" evidence="9">
    <location>
        <begin position="9"/>
        <end position="326"/>
    </location>
</feature>
<dbReference type="CDD" id="cd01486">
    <property type="entry name" value="Apg7"/>
    <property type="match status" value="1"/>
</dbReference>
<gene>
    <name evidence="10" type="ORF">Csa_6G519540</name>
</gene>
<dbReference type="GO" id="GO:0000423">
    <property type="term" value="P:mitophagy"/>
    <property type="evidence" value="ECO:0000318"/>
    <property type="project" value="GO_Central"/>
</dbReference>
<reference evidence="10 11" key="2">
    <citation type="journal article" date="2009" name="PLoS ONE">
        <title>An integrated genetic and cytogenetic map of the cucumber genome.</title>
        <authorList>
            <person name="Ren Y."/>
            <person name="Zhang Z."/>
            <person name="Liu J."/>
            <person name="Staub J.E."/>
            <person name="Han Y."/>
            <person name="Cheng Z."/>
            <person name="Li X."/>
            <person name="Lu J."/>
            <person name="Miao H."/>
            <person name="Kang H."/>
            <person name="Xie B."/>
            <person name="Gu X."/>
            <person name="Wang X."/>
            <person name="Du Y."/>
            <person name="Jin W."/>
            <person name="Huang S."/>
        </authorList>
    </citation>
    <scope>NUCLEOTIDE SEQUENCE [LARGE SCALE GENOMIC DNA]</scope>
    <source>
        <strain evidence="11">cv. 9930</strain>
    </source>
</reference>
<dbReference type="InterPro" id="IPR042522">
    <property type="entry name" value="Atg7_N_1"/>
</dbReference>
<evidence type="ECO:0000259" key="8">
    <source>
        <dbReference type="Pfam" id="PF00899"/>
    </source>
</evidence>
<evidence type="ECO:0000256" key="3">
    <source>
        <dbReference type="ARBA" id="ARBA00022448"/>
    </source>
</evidence>
<dbReference type="OMA" id="RQIWDAI"/>
<evidence type="ECO:0000313" key="11">
    <source>
        <dbReference type="Proteomes" id="UP000029981"/>
    </source>
</evidence>
<dbReference type="GO" id="GO:0019778">
    <property type="term" value="F:Atg12 activating enzyme activity"/>
    <property type="evidence" value="ECO:0000318"/>
    <property type="project" value="GO_Central"/>
</dbReference>
<dbReference type="EMBL" id="CM002927">
    <property type="protein sequence ID" value="KGN49301.1"/>
    <property type="molecule type" value="Genomic_DNA"/>
</dbReference>
<dbReference type="FunFam" id="3.40.50.720:FF:000243">
    <property type="entry name" value="Ubiquitin-like modifier-activating enzyme ATG7"/>
    <property type="match status" value="1"/>
</dbReference>
<keyword evidence="4 7" id="KW-0653">Protein transport</keyword>
<dbReference type="Gene3D" id="3.40.140.100">
    <property type="entry name" value="Ubiquitin-like modifier-activating enzyme ATG7 C-terminal domain"/>
    <property type="match status" value="1"/>
</dbReference>
<evidence type="ECO:0000256" key="4">
    <source>
        <dbReference type="ARBA" id="ARBA00022927"/>
    </source>
</evidence>
<dbReference type="InterPro" id="IPR035985">
    <property type="entry name" value="Ubiquitin-activating_enz"/>
</dbReference>
<sequence>MAYDYGSILQFAPLQSAVDEGFWHRLSSLKLNQLGIDDSPIPITGFFAPCSHSLLSNHLTLLSESLPIEVRRDSSTPLTTKGNRNRCAVPGILYNTNTVESFHALDRLSLLKSEANKIWEDIRSGKALEDSSVLARFLLISFADLKIWNFHYCFAFPALVLDPPATVVGLTSASQWFNFKEAESLFTAFGQWRSSDLTSDIPFFLVNIDSSSQASIKHLRDFETCQNNGGKLLFGFYDPCHLPSNPGWPLRNFLALIYSKWNLKSVDFLCYRENRGFADLRLSLVGTALIDDPKGFRDPSCMPNPVGWELKRGKKFYKTINLAKSMDPTRLAISAADLNLRLMRWRALPSLNINMLSSLKCLLLGAGTLGCQVARMLMAWGVRKITLVDSGRVAMSNPLRQSLYTLEDCLNGGNFKAEAAVKSLNRIFPAMEAEGVVISIPMPGHPVPDHEAASTIDDCRRLDDLINSHDAIFLLTDTRESRWLPTLLCANANKVTITAALGFDSFLVMRHGAGPSGSWHDSTSQTNIANLSLNTTNTRQRLGCYFCNDVVAPIDSTANRTLDQQCTVTRPGLAPIASAIAVELLVGILHHPEGIYAEGELLNSGIAGASEQPLGILPHQIRGFFSQFSQMTLVGRSSDSCTACSSMVVSEYRNRGMDFILQAINHPTYLEDLTGLTELMKSTSSFQLDWDNDSDGSGDDDGCIEI</sequence>
<dbReference type="GO" id="GO:0000407">
    <property type="term" value="C:phagophore assembly site"/>
    <property type="evidence" value="ECO:0000318"/>
    <property type="project" value="GO_Central"/>
</dbReference>
<keyword evidence="5 7" id="KW-0072">Autophagy</keyword>
<dbReference type="Pfam" id="PF16420">
    <property type="entry name" value="ATG7_N"/>
    <property type="match status" value="1"/>
</dbReference>
<reference evidence="10 11" key="3">
    <citation type="journal article" date="2010" name="BMC Genomics">
        <title>Transcriptome sequencing and comparative analysis of cucumber flowers with different sex types.</title>
        <authorList>
            <person name="Guo S."/>
            <person name="Zheng Y."/>
            <person name="Joung J.G."/>
            <person name="Liu S."/>
            <person name="Zhang Z."/>
            <person name="Crasta O.R."/>
            <person name="Sobral B.W."/>
            <person name="Xu Y."/>
            <person name="Huang S."/>
            <person name="Fei Z."/>
        </authorList>
    </citation>
    <scope>NUCLEOTIDE SEQUENCE [LARGE SCALE GENOMIC DNA]</scope>
    <source>
        <strain evidence="11">cv. 9930</strain>
    </source>
</reference>
<dbReference type="FunFam" id="3.40.140.70:FF:000001">
    <property type="entry name" value="Ubiquitin-like modifier-activating enzyme atg7"/>
    <property type="match status" value="1"/>
</dbReference>
<dbReference type="PANTHER" id="PTHR10953:SF3">
    <property type="entry name" value="UBIQUITIN-LIKE MODIFIER-ACTIVATING ENZYME ATG7"/>
    <property type="match status" value="1"/>
</dbReference>
<evidence type="ECO:0000259" key="9">
    <source>
        <dbReference type="Pfam" id="PF16420"/>
    </source>
</evidence>
<evidence type="ECO:0000313" key="10">
    <source>
        <dbReference type="EMBL" id="KGN49301.1"/>
    </source>
</evidence>
<comment type="subunit">
    <text evidence="7">Homodimer.</text>
</comment>
<comment type="subcellular location">
    <subcellularLocation>
        <location evidence="7">Cytoplasm</location>
    </subcellularLocation>
    <subcellularLocation>
        <location evidence="7">Preautophagosomal structure</location>
    </subcellularLocation>
</comment>
<reference evidence="10 11" key="1">
    <citation type="journal article" date="2009" name="Nat. Genet.">
        <title>The genome of the cucumber, Cucumis sativus L.</title>
        <authorList>
            <person name="Huang S."/>
            <person name="Li R."/>
            <person name="Zhang Z."/>
            <person name="Li L."/>
            <person name="Gu X."/>
            <person name="Fan W."/>
            <person name="Lucas W.J."/>
            <person name="Wang X."/>
            <person name="Xie B."/>
            <person name="Ni P."/>
            <person name="Ren Y."/>
            <person name="Zhu H."/>
            <person name="Li J."/>
            <person name="Lin K."/>
            <person name="Jin W."/>
            <person name="Fei Z."/>
            <person name="Li G."/>
            <person name="Staub J."/>
            <person name="Kilian A."/>
            <person name="van der Vossen E.A."/>
            <person name="Wu Y."/>
            <person name="Guo J."/>
            <person name="He J."/>
            <person name="Jia Z."/>
            <person name="Ren Y."/>
            <person name="Tian G."/>
            <person name="Lu Y."/>
            <person name="Ruan J."/>
            <person name="Qian W."/>
            <person name="Wang M."/>
            <person name="Huang Q."/>
            <person name="Li B."/>
            <person name="Xuan Z."/>
            <person name="Cao J."/>
            <person name="Asan"/>
            <person name="Wu Z."/>
            <person name="Zhang J."/>
            <person name="Cai Q."/>
            <person name="Bai Y."/>
            <person name="Zhao B."/>
            <person name="Han Y."/>
            <person name="Li Y."/>
            <person name="Li X."/>
            <person name="Wang S."/>
            <person name="Shi Q."/>
            <person name="Liu S."/>
            <person name="Cho W.K."/>
            <person name="Kim J.Y."/>
            <person name="Xu Y."/>
            <person name="Heller-Uszynska K."/>
            <person name="Miao H."/>
            <person name="Cheng Z."/>
            <person name="Zhang S."/>
            <person name="Wu J."/>
            <person name="Yang Y."/>
            <person name="Kang H."/>
            <person name="Li M."/>
            <person name="Liang H."/>
            <person name="Ren X."/>
            <person name="Shi Z."/>
            <person name="Wen M."/>
            <person name="Jian M."/>
            <person name="Yang H."/>
            <person name="Zhang G."/>
            <person name="Yang Z."/>
            <person name="Chen R."/>
            <person name="Liu S."/>
            <person name="Li J."/>
            <person name="Ma L."/>
            <person name="Liu H."/>
            <person name="Zhou Y."/>
            <person name="Zhao J."/>
            <person name="Fang X."/>
            <person name="Li G."/>
            <person name="Fang L."/>
            <person name="Li Y."/>
            <person name="Liu D."/>
            <person name="Zheng H."/>
            <person name="Zhang Y."/>
            <person name="Qin N."/>
            <person name="Li Z."/>
            <person name="Yang G."/>
            <person name="Yang S."/>
            <person name="Bolund L."/>
            <person name="Kristiansen K."/>
            <person name="Zheng H."/>
            <person name="Li S."/>
            <person name="Zhang X."/>
            <person name="Yang H."/>
            <person name="Wang J."/>
            <person name="Sun R."/>
            <person name="Zhang B."/>
            <person name="Jiang S."/>
            <person name="Wang J."/>
            <person name="Du Y."/>
            <person name="Li S."/>
        </authorList>
    </citation>
    <scope>NUCLEOTIDE SEQUENCE [LARGE SCALE GENOMIC DNA]</scope>
    <source>
        <strain evidence="11">cv. 9930</strain>
    </source>
</reference>
<name>A0A0A0KNJ9_CUCSA</name>
<dbReference type="Pfam" id="PF00899">
    <property type="entry name" value="ThiF"/>
    <property type="match status" value="1"/>
</dbReference>
<dbReference type="GO" id="GO:0006995">
    <property type="term" value="P:cellular response to nitrogen starvation"/>
    <property type="evidence" value="ECO:0000318"/>
    <property type="project" value="GO_Central"/>
</dbReference>
<dbReference type="NCBIfam" id="TIGR01381">
    <property type="entry name" value="E1_like_apg7"/>
    <property type="match status" value="1"/>
</dbReference>
<dbReference type="GO" id="GO:0000045">
    <property type="term" value="P:autophagosome assembly"/>
    <property type="evidence" value="ECO:0000318"/>
    <property type="project" value="GO_Central"/>
</dbReference>
<keyword evidence="3 7" id="KW-0813">Transport</keyword>
<keyword evidence="11" id="KW-1185">Reference proteome</keyword>
<dbReference type="GO" id="GO:0005737">
    <property type="term" value="C:cytoplasm"/>
    <property type="evidence" value="ECO:0000318"/>
    <property type="project" value="GO_Central"/>
</dbReference>
<protein>
    <recommendedName>
        <fullName evidence="2 7">Ubiquitin-like modifier-activating enzyme ATG7</fullName>
    </recommendedName>
    <alternativeName>
        <fullName evidence="7">Autophagy-related protein 7</fullName>
    </alternativeName>
</protein>
<dbReference type="Gene3D" id="3.40.140.70">
    <property type="entry name" value="Ubiquitin-like modifier-activating enzyme ATG7 N-terminal domain"/>
    <property type="match status" value="1"/>
</dbReference>
<proteinExistence type="inferred from homology"/>
<dbReference type="Gramene" id="KGN49301">
    <property type="protein sequence ID" value="KGN49301"/>
    <property type="gene ID" value="Csa_6G519540"/>
</dbReference>
<keyword evidence="7" id="KW-0833">Ubl conjugation pathway</keyword>
<organism evidence="10 11">
    <name type="scientific">Cucumis sativus</name>
    <name type="common">Cucumber</name>
    <dbReference type="NCBI Taxonomy" id="3659"/>
    <lineage>
        <taxon>Eukaryota</taxon>
        <taxon>Viridiplantae</taxon>
        <taxon>Streptophyta</taxon>
        <taxon>Embryophyta</taxon>
        <taxon>Tracheophyta</taxon>
        <taxon>Spermatophyta</taxon>
        <taxon>Magnoliopsida</taxon>
        <taxon>eudicotyledons</taxon>
        <taxon>Gunneridae</taxon>
        <taxon>Pentapetalae</taxon>
        <taxon>rosids</taxon>
        <taxon>fabids</taxon>
        <taxon>Cucurbitales</taxon>
        <taxon>Cucurbitaceae</taxon>
        <taxon>Benincaseae</taxon>
        <taxon>Cucumis</taxon>
    </lineage>
</organism>
<dbReference type="KEGG" id="csv:101215499"/>
<dbReference type="InterPro" id="IPR006285">
    <property type="entry name" value="Atg7"/>
</dbReference>
<comment type="similarity">
    <text evidence="1 7">Belongs to the ATG7 family.</text>
</comment>
<dbReference type="PANTHER" id="PTHR10953">
    <property type="entry name" value="UBIQUITIN-ACTIVATING ENZYME E1"/>
    <property type="match status" value="1"/>
</dbReference>
<dbReference type="eggNOG" id="KOG2337">
    <property type="taxonomic scope" value="Eukaryota"/>
</dbReference>
<feature type="domain" description="THIF-type NAD/FAD binding fold" evidence="8">
    <location>
        <begin position="342"/>
        <end position="594"/>
    </location>
</feature>
<dbReference type="InterPro" id="IPR032197">
    <property type="entry name" value="Atg7_N"/>
</dbReference>
<evidence type="ECO:0000256" key="1">
    <source>
        <dbReference type="ARBA" id="ARBA00010931"/>
    </source>
</evidence>
<reference evidence="10 11" key="4">
    <citation type="journal article" date="2011" name="BMC Genomics">
        <title>RNA-Seq improves annotation of protein-coding genes in the cucumber genome.</title>
        <authorList>
            <person name="Li Z."/>
            <person name="Zhang Z."/>
            <person name="Yan P."/>
            <person name="Huang S."/>
            <person name="Fei Z."/>
            <person name="Lin K."/>
        </authorList>
    </citation>
    <scope>NUCLEOTIDE SEQUENCE [LARGE SCALE GENOMIC DNA]</scope>
    <source>
        <strain evidence="11">cv. 9930</strain>
    </source>
</reference>
<dbReference type="GO" id="GO:0034727">
    <property type="term" value="P:piecemeal microautophagy of the nucleus"/>
    <property type="evidence" value="ECO:0000318"/>
    <property type="project" value="GO_Central"/>
</dbReference>
<dbReference type="InterPro" id="IPR000594">
    <property type="entry name" value="ThiF_NAD_FAD-bd"/>
</dbReference>
<feature type="active site" description="Glycyl thioester intermediate" evidence="6">
    <location>
        <position position="566"/>
    </location>
</feature>
<dbReference type="InterPro" id="IPR045886">
    <property type="entry name" value="ThiF/MoeB/HesA"/>
</dbReference>
<keyword evidence="7" id="KW-0963">Cytoplasm</keyword>
<dbReference type="AlphaFoldDB" id="A0A0A0KNJ9"/>
<dbReference type="OrthoDB" id="338614at2759"/>